<accession>A0A6M3IEF8</accession>
<dbReference type="AlphaFoldDB" id="A0A6M3IEF8"/>
<gene>
    <name evidence="3" type="ORF">MM415A01786_0008</name>
    <name evidence="2" type="ORF">MM415B02034_0008</name>
</gene>
<evidence type="ECO:0000313" key="2">
    <source>
        <dbReference type="EMBL" id="QJA55547.1"/>
    </source>
</evidence>
<dbReference type="EMBL" id="MT141165">
    <property type="protein sequence ID" value="QJA55547.1"/>
    <property type="molecule type" value="Genomic_DNA"/>
</dbReference>
<dbReference type="EMBL" id="MT142162">
    <property type="protein sequence ID" value="QJA75410.1"/>
    <property type="molecule type" value="Genomic_DNA"/>
</dbReference>
<evidence type="ECO:0000256" key="1">
    <source>
        <dbReference type="SAM" id="MobiDB-lite"/>
    </source>
</evidence>
<evidence type="ECO:0000313" key="3">
    <source>
        <dbReference type="EMBL" id="QJA75410.1"/>
    </source>
</evidence>
<sequence length="179" mass="20643">MPRMIPQCQWLRQLGSGHIYHWTPTLALREDMVALDIESAEARIKAIKTFLEEGGMDAQSRAEYSERLTKAHEVAKELTRMEVDMEAARARKEAASLPPSEKDQPDQQTTEEQAEERRQQILEKDPTAKRIAAMPHKKAVREFMMIEFGEEIDTEPKLDELKAMALDRYSKRLFEAEGL</sequence>
<proteinExistence type="predicted"/>
<feature type="compositionally biased region" description="Basic and acidic residues" evidence="1">
    <location>
        <begin position="115"/>
        <end position="128"/>
    </location>
</feature>
<feature type="compositionally biased region" description="Basic and acidic residues" evidence="1">
    <location>
        <begin position="83"/>
        <end position="105"/>
    </location>
</feature>
<feature type="region of interest" description="Disordered" evidence="1">
    <location>
        <begin position="83"/>
        <end position="129"/>
    </location>
</feature>
<organism evidence="2">
    <name type="scientific">viral metagenome</name>
    <dbReference type="NCBI Taxonomy" id="1070528"/>
    <lineage>
        <taxon>unclassified sequences</taxon>
        <taxon>metagenomes</taxon>
        <taxon>organismal metagenomes</taxon>
    </lineage>
</organism>
<reference evidence="2" key="1">
    <citation type="submission" date="2020-03" db="EMBL/GenBank/DDBJ databases">
        <title>The deep terrestrial virosphere.</title>
        <authorList>
            <person name="Holmfeldt K."/>
            <person name="Nilsson E."/>
            <person name="Simone D."/>
            <person name="Lopez-Fernandez M."/>
            <person name="Wu X."/>
            <person name="de Brujin I."/>
            <person name="Lundin D."/>
            <person name="Andersson A."/>
            <person name="Bertilsson S."/>
            <person name="Dopson M."/>
        </authorList>
    </citation>
    <scope>NUCLEOTIDE SEQUENCE</scope>
    <source>
        <strain evidence="3">MM415A01786</strain>
        <strain evidence="2">MM415B02034</strain>
    </source>
</reference>
<protein>
    <submittedName>
        <fullName evidence="2">Uncharacterized protein</fullName>
    </submittedName>
</protein>
<name>A0A6M3IEF8_9ZZZZ</name>